<protein>
    <recommendedName>
        <fullName evidence="12">Aquaporin</fullName>
    </recommendedName>
</protein>
<feature type="region of interest" description="Disordered" evidence="8">
    <location>
        <begin position="1"/>
        <end position="24"/>
    </location>
</feature>
<evidence type="ECO:0000256" key="4">
    <source>
        <dbReference type="ARBA" id="ARBA00022692"/>
    </source>
</evidence>
<dbReference type="PROSITE" id="PS00221">
    <property type="entry name" value="MIP"/>
    <property type="match status" value="1"/>
</dbReference>
<evidence type="ECO:0000256" key="7">
    <source>
        <dbReference type="RuleBase" id="RU000477"/>
    </source>
</evidence>
<keyword evidence="5 9" id="KW-1133">Transmembrane helix</keyword>
<organism evidence="10 11">
    <name type="scientific">Porphyra umbilicalis</name>
    <name type="common">Purple laver</name>
    <name type="synonym">Red alga</name>
    <dbReference type="NCBI Taxonomy" id="2786"/>
    <lineage>
        <taxon>Eukaryota</taxon>
        <taxon>Rhodophyta</taxon>
        <taxon>Bangiophyceae</taxon>
        <taxon>Bangiales</taxon>
        <taxon>Bangiaceae</taxon>
        <taxon>Porphyra</taxon>
    </lineage>
</organism>
<evidence type="ECO:0000256" key="1">
    <source>
        <dbReference type="ARBA" id="ARBA00004141"/>
    </source>
</evidence>
<evidence type="ECO:0000256" key="8">
    <source>
        <dbReference type="SAM" id="MobiDB-lite"/>
    </source>
</evidence>
<evidence type="ECO:0000256" key="3">
    <source>
        <dbReference type="ARBA" id="ARBA00022448"/>
    </source>
</evidence>
<comment type="similarity">
    <text evidence="2 7">Belongs to the MIP/aquaporin (TC 1.A.8) family.</text>
</comment>
<dbReference type="PRINTS" id="PR00783">
    <property type="entry name" value="MINTRINSICP"/>
</dbReference>
<dbReference type="PANTHER" id="PTHR43829">
    <property type="entry name" value="AQUAPORIN OR AQUAGLYCEROPORIN RELATED"/>
    <property type="match status" value="1"/>
</dbReference>
<dbReference type="SUPFAM" id="SSF81338">
    <property type="entry name" value="Aquaporin-like"/>
    <property type="match status" value="1"/>
</dbReference>
<accession>A0A1X6NNC0</accession>
<feature type="transmembrane region" description="Helical" evidence="9">
    <location>
        <begin position="134"/>
        <end position="152"/>
    </location>
</feature>
<evidence type="ECO:0000256" key="9">
    <source>
        <dbReference type="SAM" id="Phobius"/>
    </source>
</evidence>
<evidence type="ECO:0000256" key="5">
    <source>
        <dbReference type="ARBA" id="ARBA00022989"/>
    </source>
</evidence>
<dbReference type="GO" id="GO:0015250">
    <property type="term" value="F:water channel activity"/>
    <property type="evidence" value="ECO:0007669"/>
    <property type="project" value="TreeGrafter"/>
</dbReference>
<sequence length="393" mass="39735">MLSRPGLLRRTASPHTSLDDVEVDGSGGVVGVVSGGLPPLYVAATDEGPAAPRASDVDIGGGLPTADDDGGGGAAAGGDGRLPSVTPPPFGRRSHSWGAIARAALGELVGVAVFVLFTNSAAIVATVARPDSSLLDVTLISGLGLALAILIAGPRSGAHLNPALSFAVCLFRKNGLPLWELPVFVVSQLLGGMLGAGLALALYRSPIRLFEAVNGIVRGEAGSSVTATAFYCTFPASSVRTPVLSASAVEAAGGATTVAWPDATVSTGTAFLSEALGTCILTLIVSAVLDARAVVHINHETAVRAIAIGLTLFVLEVVLAPLSSACVNPARDLGPRLVAAAAGWGRIAFPGERGGWWVFLVAPFVGAPIGVLLYDWVLSGAMEETAVAEQKNK</sequence>
<evidence type="ECO:0000256" key="6">
    <source>
        <dbReference type="ARBA" id="ARBA00023136"/>
    </source>
</evidence>
<dbReference type="PANTHER" id="PTHR43829:SF9">
    <property type="entry name" value="AQUAPORIN-9"/>
    <property type="match status" value="1"/>
</dbReference>
<reference evidence="10 11" key="1">
    <citation type="submission" date="2017-03" db="EMBL/GenBank/DDBJ databases">
        <title>WGS assembly of Porphyra umbilicalis.</title>
        <authorList>
            <person name="Brawley S.H."/>
            <person name="Blouin N.A."/>
            <person name="Ficko-Blean E."/>
            <person name="Wheeler G.L."/>
            <person name="Lohr M."/>
            <person name="Goodson H.V."/>
            <person name="Jenkins J.W."/>
            <person name="Blaby-Haas C.E."/>
            <person name="Helliwell K.E."/>
            <person name="Chan C."/>
            <person name="Marriage T."/>
            <person name="Bhattacharya D."/>
            <person name="Klein A.S."/>
            <person name="Badis Y."/>
            <person name="Brodie J."/>
            <person name="Cao Y."/>
            <person name="Collen J."/>
            <person name="Dittami S.M."/>
            <person name="Gachon C.M."/>
            <person name="Green B.R."/>
            <person name="Karpowicz S."/>
            <person name="Kim J.W."/>
            <person name="Kudahl U."/>
            <person name="Lin S."/>
            <person name="Michel G."/>
            <person name="Mittag M."/>
            <person name="Olson B.J."/>
            <person name="Pangilinan J."/>
            <person name="Peng Y."/>
            <person name="Qiu H."/>
            <person name="Shu S."/>
            <person name="Singer J.T."/>
            <person name="Smith A.G."/>
            <person name="Sprecher B.N."/>
            <person name="Wagner V."/>
            <person name="Wang W."/>
            <person name="Wang Z.-Y."/>
            <person name="Yan J."/>
            <person name="Yarish C."/>
            <person name="Zoeuner-Riek S."/>
            <person name="Zhuang Y."/>
            <person name="Zou Y."/>
            <person name="Lindquist E.A."/>
            <person name="Grimwood J."/>
            <person name="Barry K."/>
            <person name="Rokhsar D.S."/>
            <person name="Schmutz J."/>
            <person name="Stiller J.W."/>
            <person name="Grossman A.R."/>
            <person name="Prochnik S.E."/>
        </authorList>
    </citation>
    <scope>NUCLEOTIDE SEQUENCE [LARGE SCALE GENOMIC DNA]</scope>
    <source>
        <strain evidence="10">4086291</strain>
    </source>
</reference>
<feature type="compositionally biased region" description="Gly residues" evidence="8">
    <location>
        <begin position="71"/>
        <end position="80"/>
    </location>
</feature>
<dbReference type="GO" id="GO:0005886">
    <property type="term" value="C:plasma membrane"/>
    <property type="evidence" value="ECO:0007669"/>
    <property type="project" value="TreeGrafter"/>
</dbReference>
<feature type="transmembrane region" description="Helical" evidence="9">
    <location>
        <begin position="354"/>
        <end position="374"/>
    </location>
</feature>
<evidence type="ECO:0000256" key="2">
    <source>
        <dbReference type="ARBA" id="ARBA00006175"/>
    </source>
</evidence>
<keyword evidence="6 9" id="KW-0472">Membrane</keyword>
<evidence type="ECO:0000313" key="11">
    <source>
        <dbReference type="Proteomes" id="UP000218209"/>
    </source>
</evidence>
<dbReference type="AlphaFoldDB" id="A0A1X6NNC0"/>
<dbReference type="GO" id="GO:0015254">
    <property type="term" value="F:glycerol channel activity"/>
    <property type="evidence" value="ECO:0007669"/>
    <property type="project" value="TreeGrafter"/>
</dbReference>
<dbReference type="Pfam" id="PF00230">
    <property type="entry name" value="MIP"/>
    <property type="match status" value="1"/>
</dbReference>
<dbReference type="Gene3D" id="1.20.1080.10">
    <property type="entry name" value="Glycerol uptake facilitator protein"/>
    <property type="match status" value="1"/>
</dbReference>
<dbReference type="InterPro" id="IPR000425">
    <property type="entry name" value="MIP"/>
</dbReference>
<feature type="region of interest" description="Disordered" evidence="8">
    <location>
        <begin position="52"/>
        <end position="88"/>
    </location>
</feature>
<feature type="transmembrane region" description="Helical" evidence="9">
    <location>
        <begin position="301"/>
        <end position="322"/>
    </location>
</feature>
<name>A0A1X6NNC0_PORUM</name>
<dbReference type="InterPro" id="IPR050363">
    <property type="entry name" value="MIP/Aquaporin"/>
</dbReference>
<evidence type="ECO:0008006" key="12">
    <source>
        <dbReference type="Google" id="ProtNLM"/>
    </source>
</evidence>
<keyword evidence="11" id="KW-1185">Reference proteome</keyword>
<keyword evidence="4 7" id="KW-0812">Transmembrane</keyword>
<feature type="transmembrane region" description="Helical" evidence="9">
    <location>
        <begin position="270"/>
        <end position="289"/>
    </location>
</feature>
<proteinExistence type="inferred from homology"/>
<gene>
    <name evidence="10" type="ORF">BU14_0900s0004</name>
</gene>
<dbReference type="EMBL" id="KV919312">
    <property type="protein sequence ID" value="OSX70111.1"/>
    <property type="molecule type" value="Genomic_DNA"/>
</dbReference>
<comment type="subcellular location">
    <subcellularLocation>
        <location evidence="1">Membrane</location>
        <topology evidence="1">Multi-pass membrane protein</topology>
    </subcellularLocation>
</comment>
<dbReference type="InterPro" id="IPR023271">
    <property type="entry name" value="Aquaporin-like"/>
</dbReference>
<feature type="transmembrane region" description="Helical" evidence="9">
    <location>
        <begin position="181"/>
        <end position="203"/>
    </location>
</feature>
<evidence type="ECO:0000313" key="10">
    <source>
        <dbReference type="EMBL" id="OSX70111.1"/>
    </source>
</evidence>
<dbReference type="OrthoDB" id="3222at2759"/>
<dbReference type="Proteomes" id="UP000218209">
    <property type="component" value="Unassembled WGS sequence"/>
</dbReference>
<feature type="transmembrane region" description="Helical" evidence="9">
    <location>
        <begin position="103"/>
        <end position="128"/>
    </location>
</feature>
<keyword evidence="3 7" id="KW-0813">Transport</keyword>
<dbReference type="InterPro" id="IPR022357">
    <property type="entry name" value="MIP_CS"/>
</dbReference>